<accession>A0A0G1BBK4</accession>
<evidence type="ECO:0000313" key="3">
    <source>
        <dbReference type="Proteomes" id="UP000033867"/>
    </source>
</evidence>
<dbReference type="Pfam" id="PF04002">
    <property type="entry name" value="RadC"/>
    <property type="match status" value="1"/>
</dbReference>
<proteinExistence type="predicted"/>
<organism evidence="2 3">
    <name type="scientific">Candidatus Magasanikbacteria bacterium GW2011_GWE2_42_7</name>
    <dbReference type="NCBI Taxonomy" id="1619052"/>
    <lineage>
        <taxon>Bacteria</taxon>
        <taxon>Candidatus Magasanikiibacteriota</taxon>
    </lineage>
</organism>
<sequence>MKNVEHKNDDGKRYLKKYEIVETDVELPIQGQVRDPEDLYKFLKDLEDENVSKIIGVYLDDKNLFLGHQVFLGSSPKNFDTKMLWHYFSLFLATKFVVLINHPGSVDPTPDEADRKFIRALQADSQILSFKPFFSDFIIVAKKSYFSMATNDGTACRCGHQEYISQ</sequence>
<dbReference type="InterPro" id="IPR025657">
    <property type="entry name" value="RadC_JAB"/>
</dbReference>
<evidence type="ECO:0000313" key="2">
    <source>
        <dbReference type="EMBL" id="KKS70642.1"/>
    </source>
</evidence>
<reference evidence="2 3" key="1">
    <citation type="journal article" date="2015" name="Nature">
        <title>rRNA introns, odd ribosomes, and small enigmatic genomes across a large radiation of phyla.</title>
        <authorList>
            <person name="Brown C.T."/>
            <person name="Hug L.A."/>
            <person name="Thomas B.C."/>
            <person name="Sharon I."/>
            <person name="Castelle C.J."/>
            <person name="Singh A."/>
            <person name="Wilkins M.J."/>
            <person name="Williams K.H."/>
            <person name="Banfield J.F."/>
        </authorList>
    </citation>
    <scope>NUCLEOTIDE SEQUENCE [LARGE SCALE GENOMIC DNA]</scope>
</reference>
<comment type="caution">
    <text evidence="2">The sequence shown here is derived from an EMBL/GenBank/DDBJ whole genome shotgun (WGS) entry which is preliminary data.</text>
</comment>
<dbReference type="Gene3D" id="3.40.140.10">
    <property type="entry name" value="Cytidine Deaminase, domain 2"/>
    <property type="match status" value="1"/>
</dbReference>
<name>A0A0G1BBK4_9BACT</name>
<gene>
    <name evidence="2" type="ORF">UV42_C0048G0005</name>
</gene>
<dbReference type="EMBL" id="LCEK01000048">
    <property type="protein sequence ID" value="KKS70642.1"/>
    <property type="molecule type" value="Genomic_DNA"/>
</dbReference>
<protein>
    <recommendedName>
        <fullName evidence="1">RadC-like JAB domain-containing protein</fullName>
    </recommendedName>
</protein>
<evidence type="ECO:0000259" key="1">
    <source>
        <dbReference type="Pfam" id="PF04002"/>
    </source>
</evidence>
<dbReference type="Proteomes" id="UP000033867">
    <property type="component" value="Unassembled WGS sequence"/>
</dbReference>
<feature type="domain" description="RadC-like JAB" evidence="1">
    <location>
        <begin position="34"/>
        <end position="151"/>
    </location>
</feature>
<dbReference type="AlphaFoldDB" id="A0A0G1BBK4"/>